<reference evidence="3" key="2">
    <citation type="submission" date="2018-10" db="UniProtKB">
        <authorList>
            <consortium name="EnsemblPlants"/>
        </authorList>
    </citation>
    <scope>IDENTIFICATION</scope>
</reference>
<organism evidence="3">
    <name type="scientific">Triticum aestivum</name>
    <name type="common">Wheat</name>
    <dbReference type="NCBI Taxonomy" id="4565"/>
    <lineage>
        <taxon>Eukaryota</taxon>
        <taxon>Viridiplantae</taxon>
        <taxon>Streptophyta</taxon>
        <taxon>Embryophyta</taxon>
        <taxon>Tracheophyta</taxon>
        <taxon>Spermatophyta</taxon>
        <taxon>Magnoliopsida</taxon>
        <taxon>Liliopsida</taxon>
        <taxon>Poales</taxon>
        <taxon>Poaceae</taxon>
        <taxon>BOP clade</taxon>
        <taxon>Pooideae</taxon>
        <taxon>Triticodae</taxon>
        <taxon>Triticeae</taxon>
        <taxon>Triticinae</taxon>
        <taxon>Triticum</taxon>
    </lineage>
</organism>
<dbReference type="Gramene" id="TraesJUL5A03G02671900.1">
    <property type="protein sequence ID" value="TraesJUL5A03G02671900.1"/>
    <property type="gene ID" value="TraesJUL5A03G02671900"/>
</dbReference>
<keyword evidence="2" id="KW-0732">Signal</keyword>
<dbReference type="EnsemblPlants" id="TraesCS5A02G164000.1">
    <property type="protein sequence ID" value="TraesCS5A02G164000.1"/>
    <property type="gene ID" value="TraesCS5A02G164000"/>
</dbReference>
<keyword evidence="4" id="KW-1185">Reference proteome</keyword>
<dbReference type="STRING" id="4565.A0A3B6KHG8"/>
<proteinExistence type="inferred from homology"/>
<accession>A0A3B6KHG8</accession>
<protein>
    <submittedName>
        <fullName evidence="3">Uncharacterized protein</fullName>
    </submittedName>
</protein>
<dbReference type="SUPFAM" id="SSF52266">
    <property type="entry name" value="SGNH hydrolase"/>
    <property type="match status" value="1"/>
</dbReference>
<dbReference type="Pfam" id="PF00657">
    <property type="entry name" value="Lipase_GDSL"/>
    <property type="match status" value="1"/>
</dbReference>
<dbReference type="Gramene" id="TraesCS5A02G164000.1">
    <property type="protein sequence ID" value="TraesCS5A02G164000.1"/>
    <property type="gene ID" value="TraesCS5A02G164000"/>
</dbReference>
<dbReference type="InterPro" id="IPR050592">
    <property type="entry name" value="GDSL_lipolytic_enzyme"/>
</dbReference>
<dbReference type="Gramene" id="TraesJAG5A03G02652920.1">
    <property type="protein sequence ID" value="TraesJAG5A03G02652920.1"/>
    <property type="gene ID" value="TraesJAG5A03G02652920"/>
</dbReference>
<dbReference type="Gramene" id="TraesCLE_scaffold_091626_01G000100.1">
    <property type="protein sequence ID" value="TraesCLE_scaffold_091626_01G000100.1"/>
    <property type="gene ID" value="TraesCLE_scaffold_091626_01G000100"/>
</dbReference>
<dbReference type="Gramene" id="TraesRN5A0100458500.1">
    <property type="protein sequence ID" value="TraesRN5A0100458500.1"/>
    <property type="gene ID" value="TraesRN5A0100458500"/>
</dbReference>
<dbReference type="CDD" id="cd01837">
    <property type="entry name" value="SGNH_plant_lipase_like"/>
    <property type="match status" value="1"/>
</dbReference>
<evidence type="ECO:0000313" key="4">
    <source>
        <dbReference type="Proteomes" id="UP000019116"/>
    </source>
</evidence>
<feature type="signal peptide" evidence="2">
    <location>
        <begin position="1"/>
        <end position="26"/>
    </location>
</feature>
<dbReference type="Gene3D" id="3.40.50.1110">
    <property type="entry name" value="SGNH hydrolase"/>
    <property type="match status" value="1"/>
</dbReference>
<dbReference type="Gramene" id="TraesCS5A03G0445800.1">
    <property type="protein sequence ID" value="TraesCS5A03G0445800.1.CDS"/>
    <property type="gene ID" value="TraesCS5A03G0445800"/>
</dbReference>
<dbReference type="Gramene" id="TraesPARA_EIv1.0_1584870.1">
    <property type="protein sequence ID" value="TraesPARA_EIv1.0_1584870.1.CDS"/>
    <property type="gene ID" value="TraesPARA_EIv1.0_1584870"/>
</dbReference>
<dbReference type="InterPro" id="IPR001087">
    <property type="entry name" value="GDSL"/>
</dbReference>
<dbReference type="Gramene" id="TraesSYM5A03G02681020.1">
    <property type="protein sequence ID" value="TraesSYM5A03G02681020.1"/>
    <property type="gene ID" value="TraesSYM5A03G02681020"/>
</dbReference>
<dbReference type="OrthoDB" id="1600564at2759"/>
<dbReference type="PANTHER" id="PTHR45642">
    <property type="entry name" value="GDSL ESTERASE/LIPASE EXL3"/>
    <property type="match status" value="1"/>
</dbReference>
<dbReference type="Gramene" id="TraesCAD_scaffold_019344_01G000100.1">
    <property type="protein sequence ID" value="TraesCAD_scaffold_019344_01G000100.1"/>
    <property type="gene ID" value="TraesCAD_scaffold_019344_01G000100"/>
</dbReference>
<evidence type="ECO:0000256" key="2">
    <source>
        <dbReference type="SAM" id="SignalP"/>
    </source>
</evidence>
<dbReference type="Gramene" id="TraesARI5A03G02693800.1">
    <property type="protein sequence ID" value="TraesARI5A03G02693800.1"/>
    <property type="gene ID" value="TraesARI5A03G02693800"/>
</dbReference>
<dbReference type="Gramene" id="TraesLAC5A03G02605400.1">
    <property type="protein sequence ID" value="TraesLAC5A03G02605400.1"/>
    <property type="gene ID" value="TraesLAC5A03G02605400"/>
</dbReference>
<dbReference type="GO" id="GO:0016788">
    <property type="term" value="F:hydrolase activity, acting on ester bonds"/>
    <property type="evidence" value="ECO:0007669"/>
    <property type="project" value="InterPro"/>
</dbReference>
<dbReference type="Gramene" id="TraesMAC5A03G02650320.1">
    <property type="protein sequence ID" value="TraesMAC5A03G02650320.1"/>
    <property type="gene ID" value="TraesMAC5A03G02650320"/>
</dbReference>
<dbReference type="OMA" id="FNDHLTC"/>
<name>A0A3B6KHG8_WHEAT</name>
<dbReference type="Gramene" id="TraesLDM5A03G02655060.1">
    <property type="protein sequence ID" value="TraesLDM5A03G02655060.1"/>
    <property type="gene ID" value="TraesLDM5A03G02655060"/>
</dbReference>
<comment type="similarity">
    <text evidence="1">Belongs to the 'GDSL' lipolytic enzyme family.</text>
</comment>
<evidence type="ECO:0000313" key="3">
    <source>
        <dbReference type="EnsemblPlants" id="TraesCS5A02G164000.1"/>
    </source>
</evidence>
<dbReference type="Gramene" id="TraesNOR5A03G02673370.1">
    <property type="protein sequence ID" value="TraesNOR5A03G02673370.1"/>
    <property type="gene ID" value="TraesNOR5A03G02673370"/>
</dbReference>
<dbReference type="InterPro" id="IPR036514">
    <property type="entry name" value="SGNH_hydro_sf"/>
</dbReference>
<dbReference type="Proteomes" id="UP000019116">
    <property type="component" value="Chromosome 5A"/>
</dbReference>
<dbReference type="InterPro" id="IPR035669">
    <property type="entry name" value="SGNH_plant_lipase-like"/>
</dbReference>
<dbReference type="FunFam" id="3.40.50.1110:FF:000003">
    <property type="entry name" value="GDSL esterase/lipase APG"/>
    <property type="match status" value="1"/>
</dbReference>
<dbReference type="PANTHER" id="PTHR45642:SF154">
    <property type="entry name" value="OS09G0132200 PROTEIN"/>
    <property type="match status" value="1"/>
</dbReference>
<reference evidence="3" key="1">
    <citation type="submission" date="2018-08" db="EMBL/GenBank/DDBJ databases">
        <authorList>
            <person name="Rossello M."/>
        </authorList>
    </citation>
    <scope>NUCLEOTIDE SEQUENCE [LARGE SCALE GENOMIC DNA]</scope>
    <source>
        <strain evidence="3">cv. Chinese Spring</strain>
    </source>
</reference>
<dbReference type="SMR" id="A0A3B6KHG8"/>
<dbReference type="Gramene" id="TraesWEE_scaffold_085703_01G000100.1">
    <property type="protein sequence ID" value="TraesWEE_scaffold_085703_01G000100.1"/>
    <property type="gene ID" value="TraesWEE_scaffold_085703_01G000100"/>
</dbReference>
<evidence type="ECO:0000256" key="1">
    <source>
        <dbReference type="ARBA" id="ARBA00008668"/>
    </source>
</evidence>
<dbReference type="AlphaFoldDB" id="A0A3B6KHG8"/>
<feature type="chain" id="PRO_5043176574" evidence="2">
    <location>
        <begin position="27"/>
        <end position="354"/>
    </location>
</feature>
<sequence length="354" mass="38281">MSSQVVRYWPLILMHLLLSSGSGATAGKVPAIIVFGDSTVDSGNNDYIPTVARGNFPPYGRDFEGGVATGRFTNGRLVTDFMSEALGLASSVPAYLDGSYTVDQLASGVSFASGGTGLDAMTAKIASVISISQQLEYFKEYKERLKQAKGQAVADEIIAEALYIFSIGTNDFFVNYYVIPLRRAQYTPTDYASYLVGLAEDAVRQAYELGARKVMLGGIPPFGCVPAARTLNREAPGECNEEYNRVALRYNAGIRDAVVRLGAELAGARVVYLDVYDVPSAIFASPSEYGFENVARGCCGTGLIETTVLCGMDEAFTCQDADKYVFFDSVHPSQRTYKLLADEIIKTTLQVFLA</sequence>
<dbReference type="Gramene" id="TraesSTA5A03G02642840.1">
    <property type="protein sequence ID" value="TraesSTA5A03G02642840.1"/>
    <property type="gene ID" value="TraesSTA5A03G02642840"/>
</dbReference>
<dbReference type="Gramene" id="TraesKAR5A01G0213640.1">
    <property type="protein sequence ID" value="cds.TraesKAR5A01G0213640.1"/>
    <property type="gene ID" value="TraesKAR5A01G0213640"/>
</dbReference>